<evidence type="ECO:0000313" key="2">
    <source>
        <dbReference type="Proteomes" id="UP000179209"/>
    </source>
</evidence>
<proteinExistence type="predicted"/>
<dbReference type="EMBL" id="MFKA01000071">
    <property type="protein sequence ID" value="OGG31221.1"/>
    <property type="molecule type" value="Genomic_DNA"/>
</dbReference>
<dbReference type="AlphaFoldDB" id="A0A1F6B2S6"/>
<reference evidence="1 2" key="1">
    <citation type="journal article" date="2016" name="Nat. Commun.">
        <title>Thousands of microbial genomes shed light on interconnected biogeochemical processes in an aquifer system.</title>
        <authorList>
            <person name="Anantharaman K."/>
            <person name="Brown C.T."/>
            <person name="Hug L.A."/>
            <person name="Sharon I."/>
            <person name="Castelle C.J."/>
            <person name="Probst A.J."/>
            <person name="Thomas B.C."/>
            <person name="Singh A."/>
            <person name="Wilkins M.J."/>
            <person name="Karaoz U."/>
            <person name="Brodie E.L."/>
            <person name="Williams K.H."/>
            <person name="Hubbard S.S."/>
            <person name="Banfield J.F."/>
        </authorList>
    </citation>
    <scope>NUCLEOTIDE SEQUENCE [LARGE SCALE GENOMIC DNA]</scope>
</reference>
<organism evidence="1 2">
    <name type="scientific">Candidatus Gottesmanbacteria bacterium RIFCSPLOWO2_02_FULL_38_8</name>
    <dbReference type="NCBI Taxonomy" id="1798397"/>
    <lineage>
        <taxon>Bacteria</taxon>
        <taxon>Candidatus Gottesmaniibacteriota</taxon>
    </lineage>
</organism>
<protein>
    <submittedName>
        <fullName evidence="1">Uncharacterized protein</fullName>
    </submittedName>
</protein>
<accession>A0A1F6B2S6</accession>
<dbReference type="Proteomes" id="UP000179209">
    <property type="component" value="Unassembled WGS sequence"/>
</dbReference>
<sequence length="76" mass="9219">MLNKTDLQHIQKIVKTEVQQETRRIVKEELNPVKKDITHIRRDIKTIVSFFDDEYLKLRKRVERIEDHLNLPPITN</sequence>
<evidence type="ECO:0000313" key="1">
    <source>
        <dbReference type="EMBL" id="OGG31221.1"/>
    </source>
</evidence>
<name>A0A1F6B2S6_9BACT</name>
<comment type="caution">
    <text evidence="1">The sequence shown here is derived from an EMBL/GenBank/DDBJ whole genome shotgun (WGS) entry which is preliminary data.</text>
</comment>
<gene>
    <name evidence="1" type="ORF">A3I51_05115</name>
</gene>